<dbReference type="EMBL" id="JAULSN010000004">
    <property type="protein sequence ID" value="KAK3373912.1"/>
    <property type="molecule type" value="Genomic_DNA"/>
</dbReference>
<dbReference type="Proteomes" id="UP001287356">
    <property type="component" value="Unassembled WGS sequence"/>
</dbReference>
<gene>
    <name evidence="1" type="ORF">B0T24DRAFT_594045</name>
</gene>
<name>A0AAE0KCZ1_9PEZI</name>
<organism evidence="1 2">
    <name type="scientific">Lasiosphaeria ovina</name>
    <dbReference type="NCBI Taxonomy" id="92902"/>
    <lineage>
        <taxon>Eukaryota</taxon>
        <taxon>Fungi</taxon>
        <taxon>Dikarya</taxon>
        <taxon>Ascomycota</taxon>
        <taxon>Pezizomycotina</taxon>
        <taxon>Sordariomycetes</taxon>
        <taxon>Sordariomycetidae</taxon>
        <taxon>Sordariales</taxon>
        <taxon>Lasiosphaeriaceae</taxon>
        <taxon>Lasiosphaeria</taxon>
    </lineage>
</organism>
<protein>
    <submittedName>
        <fullName evidence="1">Uncharacterized protein</fullName>
    </submittedName>
</protein>
<sequence>MASVANESATDLQAAGHFYRACFIEDYVNADVVLVRMGIEDGLSAPITFESIIQQDNISGGNTITKTLEAAIDFVTALEAREAAAFGLRPDPSAIEPRSLSYIGGMEEKELLLLPAGSSASYVDNEDALAWGWCGAGMHYDSVLMPHHEKRAIRRLEIESDPVLKESCKVAEGHYLIPF</sequence>
<proteinExistence type="predicted"/>
<accession>A0AAE0KCZ1</accession>
<evidence type="ECO:0000313" key="1">
    <source>
        <dbReference type="EMBL" id="KAK3373912.1"/>
    </source>
</evidence>
<dbReference type="AlphaFoldDB" id="A0AAE0KCZ1"/>
<keyword evidence="2" id="KW-1185">Reference proteome</keyword>
<reference evidence="1" key="2">
    <citation type="submission" date="2023-06" db="EMBL/GenBank/DDBJ databases">
        <authorList>
            <consortium name="Lawrence Berkeley National Laboratory"/>
            <person name="Haridas S."/>
            <person name="Hensen N."/>
            <person name="Bonometti L."/>
            <person name="Westerberg I."/>
            <person name="Brannstrom I.O."/>
            <person name="Guillou S."/>
            <person name="Cros-Aarteil S."/>
            <person name="Calhoun S."/>
            <person name="Kuo A."/>
            <person name="Mondo S."/>
            <person name="Pangilinan J."/>
            <person name="Riley R."/>
            <person name="Labutti K."/>
            <person name="Andreopoulos B."/>
            <person name="Lipzen A."/>
            <person name="Chen C."/>
            <person name="Yanf M."/>
            <person name="Daum C."/>
            <person name="Ng V."/>
            <person name="Clum A."/>
            <person name="Steindorff A."/>
            <person name="Ohm R."/>
            <person name="Martin F."/>
            <person name="Silar P."/>
            <person name="Natvig D."/>
            <person name="Lalanne C."/>
            <person name="Gautier V."/>
            <person name="Ament-Velasquez S.L."/>
            <person name="Kruys A."/>
            <person name="Hutchinson M.I."/>
            <person name="Powell A.J."/>
            <person name="Barry K."/>
            <person name="Miller A.N."/>
            <person name="Grigoriev I.V."/>
            <person name="Debuchy R."/>
            <person name="Gladieux P."/>
            <person name="Thoren M.H."/>
            <person name="Johannesson H."/>
        </authorList>
    </citation>
    <scope>NUCLEOTIDE SEQUENCE</scope>
    <source>
        <strain evidence="1">CBS 958.72</strain>
    </source>
</reference>
<reference evidence="1" key="1">
    <citation type="journal article" date="2023" name="Mol. Phylogenet. Evol.">
        <title>Genome-scale phylogeny and comparative genomics of the fungal order Sordariales.</title>
        <authorList>
            <person name="Hensen N."/>
            <person name="Bonometti L."/>
            <person name="Westerberg I."/>
            <person name="Brannstrom I.O."/>
            <person name="Guillou S."/>
            <person name="Cros-Aarteil S."/>
            <person name="Calhoun S."/>
            <person name="Haridas S."/>
            <person name="Kuo A."/>
            <person name="Mondo S."/>
            <person name="Pangilinan J."/>
            <person name="Riley R."/>
            <person name="LaButti K."/>
            <person name="Andreopoulos B."/>
            <person name="Lipzen A."/>
            <person name="Chen C."/>
            <person name="Yan M."/>
            <person name="Daum C."/>
            <person name="Ng V."/>
            <person name="Clum A."/>
            <person name="Steindorff A."/>
            <person name="Ohm R.A."/>
            <person name="Martin F."/>
            <person name="Silar P."/>
            <person name="Natvig D.O."/>
            <person name="Lalanne C."/>
            <person name="Gautier V."/>
            <person name="Ament-Velasquez S.L."/>
            <person name="Kruys A."/>
            <person name="Hutchinson M.I."/>
            <person name="Powell A.J."/>
            <person name="Barry K."/>
            <person name="Miller A.N."/>
            <person name="Grigoriev I.V."/>
            <person name="Debuchy R."/>
            <person name="Gladieux P."/>
            <person name="Hiltunen Thoren M."/>
            <person name="Johannesson H."/>
        </authorList>
    </citation>
    <scope>NUCLEOTIDE SEQUENCE</scope>
    <source>
        <strain evidence="1">CBS 958.72</strain>
    </source>
</reference>
<comment type="caution">
    <text evidence="1">The sequence shown here is derived from an EMBL/GenBank/DDBJ whole genome shotgun (WGS) entry which is preliminary data.</text>
</comment>
<evidence type="ECO:0000313" key="2">
    <source>
        <dbReference type="Proteomes" id="UP001287356"/>
    </source>
</evidence>